<protein>
    <submittedName>
        <fullName evidence="2">Uncharacterized protein</fullName>
    </submittedName>
</protein>
<proteinExistence type="predicted"/>
<dbReference type="Proteomes" id="UP000799767">
    <property type="component" value="Unassembled WGS sequence"/>
</dbReference>
<sequence>MGEADGGVEGPDRLGRQRTWTLPNDGESPRPRLPRGPLSAPPYRIPMAARPYDARQSPASPLELEAVYALWPCLAEQPVVLGVAGGTASFGMPATVLRQVPNRSRGRGNRTAEQGCSLDGDHTLYHSPGHGLTARGHLLNGALVGATSTVLVSTGGVWPWPSTLLHPCGPPVPPWRRGVSVLWYADVPVRLAAQSEATARGELEDGGEVYGGGLLVRGARAEPRNPDLTSSGPGSASALLFYLL</sequence>
<dbReference type="RefSeq" id="XP_033586920.1">
    <property type="nucleotide sequence ID" value="XM_033730009.1"/>
</dbReference>
<evidence type="ECO:0000256" key="1">
    <source>
        <dbReference type="SAM" id="MobiDB-lite"/>
    </source>
</evidence>
<reference evidence="2" key="1">
    <citation type="journal article" date="2020" name="Stud. Mycol.">
        <title>101 Dothideomycetes genomes: a test case for predicting lifestyles and emergence of pathogens.</title>
        <authorList>
            <person name="Haridas S."/>
            <person name="Albert R."/>
            <person name="Binder M."/>
            <person name="Bloem J."/>
            <person name="Labutti K."/>
            <person name="Salamov A."/>
            <person name="Andreopoulos B."/>
            <person name="Baker S."/>
            <person name="Barry K."/>
            <person name="Bills G."/>
            <person name="Bluhm B."/>
            <person name="Cannon C."/>
            <person name="Castanera R."/>
            <person name="Culley D."/>
            <person name="Daum C."/>
            <person name="Ezra D."/>
            <person name="Gonzalez J."/>
            <person name="Henrissat B."/>
            <person name="Kuo A."/>
            <person name="Liang C."/>
            <person name="Lipzen A."/>
            <person name="Lutzoni F."/>
            <person name="Magnuson J."/>
            <person name="Mondo S."/>
            <person name="Nolan M."/>
            <person name="Ohm R."/>
            <person name="Pangilinan J."/>
            <person name="Park H.-J."/>
            <person name="Ramirez L."/>
            <person name="Alfaro M."/>
            <person name="Sun H."/>
            <person name="Tritt A."/>
            <person name="Yoshinaga Y."/>
            <person name="Zwiers L.-H."/>
            <person name="Turgeon B."/>
            <person name="Goodwin S."/>
            <person name="Spatafora J."/>
            <person name="Crous P."/>
            <person name="Grigoriev I."/>
        </authorList>
    </citation>
    <scope>NUCLEOTIDE SEQUENCE</scope>
    <source>
        <strain evidence="2">CBS 113389</strain>
    </source>
</reference>
<dbReference type="EMBL" id="MU001639">
    <property type="protein sequence ID" value="KAF2480350.1"/>
    <property type="molecule type" value="Genomic_DNA"/>
</dbReference>
<evidence type="ECO:0000313" key="3">
    <source>
        <dbReference type="Proteomes" id="UP000799767"/>
    </source>
</evidence>
<gene>
    <name evidence="2" type="ORF">BDY17DRAFT_191080</name>
</gene>
<keyword evidence="3" id="KW-1185">Reference proteome</keyword>
<accession>A0A6A6PJW8</accession>
<organism evidence="2 3">
    <name type="scientific">Neohortaea acidophila</name>
    <dbReference type="NCBI Taxonomy" id="245834"/>
    <lineage>
        <taxon>Eukaryota</taxon>
        <taxon>Fungi</taxon>
        <taxon>Dikarya</taxon>
        <taxon>Ascomycota</taxon>
        <taxon>Pezizomycotina</taxon>
        <taxon>Dothideomycetes</taxon>
        <taxon>Dothideomycetidae</taxon>
        <taxon>Mycosphaerellales</taxon>
        <taxon>Teratosphaeriaceae</taxon>
        <taxon>Neohortaea</taxon>
    </lineage>
</organism>
<evidence type="ECO:0000313" key="2">
    <source>
        <dbReference type="EMBL" id="KAF2480350.1"/>
    </source>
</evidence>
<name>A0A6A6PJW8_9PEZI</name>
<dbReference type="GeneID" id="54471011"/>
<feature type="region of interest" description="Disordered" evidence="1">
    <location>
        <begin position="1"/>
        <end position="42"/>
    </location>
</feature>
<dbReference type="AlphaFoldDB" id="A0A6A6PJW8"/>